<evidence type="ECO:0000313" key="2">
    <source>
        <dbReference type="Proteomes" id="UP000315525"/>
    </source>
</evidence>
<accession>A0A523UNA5</accession>
<dbReference type="AlphaFoldDB" id="A0A523UNA5"/>
<proteinExistence type="predicted"/>
<organism evidence="1 2">
    <name type="scientific">candidate division TA06 bacterium</name>
    <dbReference type="NCBI Taxonomy" id="2250710"/>
    <lineage>
        <taxon>Bacteria</taxon>
        <taxon>Bacteria division TA06</taxon>
    </lineage>
</organism>
<reference evidence="1 2" key="1">
    <citation type="submission" date="2019-03" db="EMBL/GenBank/DDBJ databases">
        <title>Metabolic potential of uncultured bacteria and archaea associated with petroleum seepage in deep-sea sediments.</title>
        <authorList>
            <person name="Dong X."/>
            <person name="Hubert C."/>
        </authorList>
    </citation>
    <scope>NUCLEOTIDE SEQUENCE [LARGE SCALE GENOMIC DNA]</scope>
    <source>
        <strain evidence="1">E44_bin18</strain>
    </source>
</reference>
<dbReference type="Proteomes" id="UP000315525">
    <property type="component" value="Unassembled WGS sequence"/>
</dbReference>
<name>A0A523UNA5_UNCT6</name>
<dbReference type="EMBL" id="SOJN01000141">
    <property type="protein sequence ID" value="TET44033.1"/>
    <property type="molecule type" value="Genomic_DNA"/>
</dbReference>
<protein>
    <submittedName>
        <fullName evidence="1">Uncharacterized protein</fullName>
    </submittedName>
</protein>
<gene>
    <name evidence="1" type="ORF">E3J62_11385</name>
</gene>
<sequence length="105" mass="12314">MRTLPFDVFHNCRFEDLRVLDEEVYDFKVVHIEDIFTHWGDPSDQDKPSRQDLCAELAQTPFRTRASAEHGCETADHDVVVALFCLIVPDSELFPVPERLYERYL</sequence>
<evidence type="ECO:0000313" key="1">
    <source>
        <dbReference type="EMBL" id="TET44033.1"/>
    </source>
</evidence>
<comment type="caution">
    <text evidence="1">The sequence shown here is derived from an EMBL/GenBank/DDBJ whole genome shotgun (WGS) entry which is preliminary data.</text>
</comment>